<feature type="transmembrane region" description="Helical" evidence="7">
    <location>
        <begin position="186"/>
        <end position="208"/>
    </location>
</feature>
<evidence type="ECO:0000256" key="2">
    <source>
        <dbReference type="ARBA" id="ARBA00008488"/>
    </source>
</evidence>
<organism evidence="8">
    <name type="scientific">Metalysinibacillus saudimassiliensis</name>
    <dbReference type="NCBI Taxonomy" id="1461583"/>
    <lineage>
        <taxon>Bacteria</taxon>
        <taxon>Bacillati</taxon>
        <taxon>Bacillota</taxon>
        <taxon>Bacilli</taxon>
        <taxon>Bacillales</taxon>
        <taxon>Caryophanaceae</taxon>
        <taxon>Metalysinibacillus</taxon>
    </lineage>
</organism>
<dbReference type="EMBL" id="LN483077">
    <property type="protein sequence ID" value="CEA05395.1"/>
    <property type="molecule type" value="Genomic_DNA"/>
</dbReference>
<evidence type="ECO:0000313" key="8">
    <source>
        <dbReference type="EMBL" id="CEA05395.1"/>
    </source>
</evidence>
<dbReference type="PATRIC" id="fig|1461583.4.peg.2358"/>
<name>A0A078MGH9_9BACL</name>
<evidence type="ECO:0000256" key="6">
    <source>
        <dbReference type="PIRSR" id="PIRSR604254-1"/>
    </source>
</evidence>
<keyword evidence="4 7" id="KW-1133">Transmembrane helix</keyword>
<dbReference type="GO" id="GO:0012505">
    <property type="term" value="C:endomembrane system"/>
    <property type="evidence" value="ECO:0007669"/>
    <property type="project" value="UniProtKB-SubCell"/>
</dbReference>
<dbReference type="GO" id="GO:0046872">
    <property type="term" value="F:metal ion binding"/>
    <property type="evidence" value="ECO:0007669"/>
    <property type="project" value="UniProtKB-KW"/>
</dbReference>
<keyword evidence="6" id="KW-0479">Metal-binding</keyword>
<comment type="subcellular location">
    <subcellularLocation>
        <location evidence="1">Endomembrane system</location>
        <topology evidence="1">Multi-pass membrane protein</topology>
    </subcellularLocation>
</comment>
<evidence type="ECO:0000256" key="1">
    <source>
        <dbReference type="ARBA" id="ARBA00004127"/>
    </source>
</evidence>
<protein>
    <submittedName>
        <fullName evidence="8">Haemolysin-III related</fullName>
    </submittedName>
</protein>
<feature type="transmembrane region" description="Helical" evidence="7">
    <location>
        <begin position="135"/>
        <end position="153"/>
    </location>
</feature>
<feature type="binding site" evidence="6">
    <location>
        <position position="190"/>
    </location>
    <ligand>
        <name>Zn(2+)</name>
        <dbReference type="ChEBI" id="CHEBI:29105"/>
    </ligand>
</feature>
<dbReference type="PANTHER" id="PTHR20855">
    <property type="entry name" value="ADIPOR/PROGESTIN RECEPTOR-RELATED"/>
    <property type="match status" value="1"/>
</dbReference>
<feature type="transmembrane region" description="Helical" evidence="7">
    <location>
        <begin position="81"/>
        <end position="99"/>
    </location>
</feature>
<dbReference type="GO" id="GO:0016020">
    <property type="term" value="C:membrane"/>
    <property type="evidence" value="ECO:0007669"/>
    <property type="project" value="InterPro"/>
</dbReference>
<feature type="transmembrane region" description="Helical" evidence="7">
    <location>
        <begin position="106"/>
        <end position="129"/>
    </location>
</feature>
<dbReference type="GO" id="GO:0140911">
    <property type="term" value="F:pore-forming activity"/>
    <property type="evidence" value="ECO:0007669"/>
    <property type="project" value="InterPro"/>
</dbReference>
<comment type="similarity">
    <text evidence="2">Belongs to the UPF0073 (Hly-III) family.</text>
</comment>
<dbReference type="HOGENOM" id="CLU_051078_1_0_9"/>
<feature type="binding site" evidence="6">
    <location>
        <position position="186"/>
    </location>
    <ligand>
        <name>Zn(2+)</name>
        <dbReference type="ChEBI" id="CHEBI:29105"/>
    </ligand>
</feature>
<dbReference type="Pfam" id="PF03006">
    <property type="entry name" value="HlyIII"/>
    <property type="match status" value="1"/>
</dbReference>
<sequence length="209" mass="23611">MFNPYQDGGLREEFWSALTHGFGLVISIPALIMLIVQSSTTLQTTTVSIFGASLILLFLASTLLHSMPFKYKYIFAKLDHSAIYILIAGTYTPFLLLAVGGKLGLVLLITIWTLAIIGVFVKFFFFTMFEKLSTFAYIAMGWLIIFAAKPVYLHLGFEGFMILVSGGLWFTVGTIFYAWRSLPYNHAIWHLFVIMGCVTMYYCVLVYLL</sequence>
<keyword evidence="3 7" id="KW-0812">Transmembrane</keyword>
<evidence type="ECO:0000256" key="5">
    <source>
        <dbReference type="ARBA" id="ARBA00023136"/>
    </source>
</evidence>
<feature type="transmembrane region" description="Helical" evidence="7">
    <location>
        <begin position="48"/>
        <end position="69"/>
    </location>
</feature>
<keyword evidence="6" id="KW-0862">Zinc</keyword>
<proteinExistence type="inferred from homology"/>
<feature type="transmembrane region" description="Helical" evidence="7">
    <location>
        <begin position="14"/>
        <end position="36"/>
    </location>
</feature>
<gene>
    <name evidence="8" type="ORF">BN1050_02441</name>
</gene>
<evidence type="ECO:0000256" key="3">
    <source>
        <dbReference type="ARBA" id="ARBA00022692"/>
    </source>
</evidence>
<reference evidence="8" key="1">
    <citation type="submission" date="2014-07" db="EMBL/GenBank/DDBJ databases">
        <authorList>
            <person name="Urmite Genomes Urmite Genomes"/>
        </authorList>
    </citation>
    <scope>NUCLEOTIDE SEQUENCE</scope>
    <source>
        <strain evidence="8">13S34_air</strain>
    </source>
</reference>
<accession>A0A078MGH9</accession>
<feature type="transmembrane region" description="Helical" evidence="7">
    <location>
        <begin position="160"/>
        <end position="180"/>
    </location>
</feature>
<evidence type="ECO:0000256" key="7">
    <source>
        <dbReference type="SAM" id="Phobius"/>
    </source>
</evidence>
<dbReference type="AlphaFoldDB" id="A0A078MGH9"/>
<keyword evidence="5 7" id="KW-0472">Membrane</keyword>
<feature type="binding site" evidence="6">
    <location>
        <position position="65"/>
    </location>
    <ligand>
        <name>Zn(2+)</name>
        <dbReference type="ChEBI" id="CHEBI:29105"/>
    </ligand>
</feature>
<evidence type="ECO:0000256" key="4">
    <source>
        <dbReference type="ARBA" id="ARBA00022989"/>
    </source>
</evidence>
<dbReference type="InterPro" id="IPR004254">
    <property type="entry name" value="AdipoR/HlyIII-related"/>
</dbReference>
<dbReference type="PANTHER" id="PTHR20855:SF129">
    <property type="entry name" value="HEMOLYSIN-3 HOMOLOG"/>
    <property type="match status" value="1"/>
</dbReference>
<dbReference type="NCBIfam" id="TIGR01065">
    <property type="entry name" value="hlyIII"/>
    <property type="match status" value="1"/>
</dbReference>
<dbReference type="InterPro" id="IPR005744">
    <property type="entry name" value="Hy-lIII"/>
</dbReference>